<reference evidence="1" key="2">
    <citation type="submission" date="2025-09" db="UniProtKB">
        <authorList>
            <consortium name="Ensembl"/>
        </authorList>
    </citation>
    <scope>IDENTIFICATION</scope>
</reference>
<evidence type="ECO:0000313" key="1">
    <source>
        <dbReference type="Ensembl" id="ENSCSRP00000020556.1"/>
    </source>
</evidence>
<evidence type="ECO:0000313" key="2">
    <source>
        <dbReference type="Proteomes" id="UP000694403"/>
    </source>
</evidence>
<keyword evidence="2" id="KW-1185">Reference proteome</keyword>
<dbReference type="AlphaFoldDB" id="A0A8C3XSD2"/>
<dbReference type="Proteomes" id="UP000694403">
    <property type="component" value="Unplaced"/>
</dbReference>
<accession>A0A8C3XSD2</accession>
<evidence type="ECO:0008006" key="3">
    <source>
        <dbReference type="Google" id="ProtNLM"/>
    </source>
</evidence>
<protein>
    <recommendedName>
        <fullName evidence="3">SIM31 protein</fullName>
    </recommendedName>
</protein>
<name>A0A8C3XSD2_CHESE</name>
<dbReference type="Ensembl" id="ENSCSRT00000021466.1">
    <property type="protein sequence ID" value="ENSCSRP00000020556.1"/>
    <property type="gene ID" value="ENSCSRG00000015610.1"/>
</dbReference>
<sequence>MELPFTNLEIAFILLAFVIFSLFILASIYSDPDENNAENSNQSRDKQKSGALKLSYWIRSKALLV</sequence>
<reference evidence="1" key="1">
    <citation type="submission" date="2025-08" db="UniProtKB">
        <authorList>
            <consortium name="Ensembl"/>
        </authorList>
    </citation>
    <scope>IDENTIFICATION</scope>
</reference>
<proteinExistence type="predicted"/>
<organism evidence="1 2">
    <name type="scientific">Chelydra serpentina</name>
    <name type="common">Snapping turtle</name>
    <name type="synonym">Testudo serpentina</name>
    <dbReference type="NCBI Taxonomy" id="8475"/>
    <lineage>
        <taxon>Eukaryota</taxon>
        <taxon>Metazoa</taxon>
        <taxon>Chordata</taxon>
        <taxon>Craniata</taxon>
        <taxon>Vertebrata</taxon>
        <taxon>Euteleostomi</taxon>
        <taxon>Archelosauria</taxon>
        <taxon>Testudinata</taxon>
        <taxon>Testudines</taxon>
        <taxon>Cryptodira</taxon>
        <taxon>Durocryptodira</taxon>
        <taxon>Americhelydia</taxon>
        <taxon>Chelydroidea</taxon>
        <taxon>Chelydridae</taxon>
        <taxon>Chelydra</taxon>
    </lineage>
</organism>